<dbReference type="Proteomes" id="UP000807469">
    <property type="component" value="Unassembled WGS sequence"/>
</dbReference>
<reference evidence="2" key="1">
    <citation type="submission" date="2020-11" db="EMBL/GenBank/DDBJ databases">
        <authorList>
            <consortium name="DOE Joint Genome Institute"/>
            <person name="Ahrendt S."/>
            <person name="Riley R."/>
            <person name="Andreopoulos W."/>
            <person name="Labutti K."/>
            <person name="Pangilinan J."/>
            <person name="Ruiz-Duenas F.J."/>
            <person name="Barrasa J.M."/>
            <person name="Sanchez-Garcia M."/>
            <person name="Camarero S."/>
            <person name="Miyauchi S."/>
            <person name="Serrano A."/>
            <person name="Linde D."/>
            <person name="Babiker R."/>
            <person name="Drula E."/>
            <person name="Ayuso-Fernandez I."/>
            <person name="Pacheco R."/>
            <person name="Padilla G."/>
            <person name="Ferreira P."/>
            <person name="Barriuso J."/>
            <person name="Kellner H."/>
            <person name="Castanera R."/>
            <person name="Alfaro M."/>
            <person name="Ramirez L."/>
            <person name="Pisabarro A.G."/>
            <person name="Kuo A."/>
            <person name="Tritt A."/>
            <person name="Lipzen A."/>
            <person name="He G."/>
            <person name="Yan M."/>
            <person name="Ng V."/>
            <person name="Cullen D."/>
            <person name="Martin F."/>
            <person name="Rosso M.-N."/>
            <person name="Henrissat B."/>
            <person name="Hibbett D."/>
            <person name="Martinez A.T."/>
            <person name="Grigoriev I.V."/>
        </authorList>
    </citation>
    <scope>NUCLEOTIDE SEQUENCE</scope>
    <source>
        <strain evidence="2">CIRM-BRFM 674</strain>
    </source>
</reference>
<evidence type="ECO:0000256" key="1">
    <source>
        <dbReference type="SAM" id="MobiDB-lite"/>
    </source>
</evidence>
<proteinExistence type="predicted"/>
<dbReference type="OrthoDB" id="2860915at2759"/>
<feature type="compositionally biased region" description="Low complexity" evidence="1">
    <location>
        <begin position="166"/>
        <end position="176"/>
    </location>
</feature>
<evidence type="ECO:0000313" key="3">
    <source>
        <dbReference type="Proteomes" id="UP000807469"/>
    </source>
</evidence>
<comment type="caution">
    <text evidence="2">The sequence shown here is derived from an EMBL/GenBank/DDBJ whole genome shotgun (WGS) entry which is preliminary data.</text>
</comment>
<name>A0A9P5YKQ0_9AGAR</name>
<sequence>MMSENPIPENVSATNMRTARRDNVQKAKDILKYMRNDCNKFSLAEFLKTLFTSDDGDLRKSANMFLKSGKATGLMNEWMGRIPEEEMEDWIMEKATRLCVREFSWLTDRASQGPHNNDAKSLRIHSDSVTVSLLEGFQLKKLTALYDRTMPNFQRILLAVIGKDNGSQGQTTSGTTRDINAGGGQIPGKERFSDIKVFCDYKSIEYKRNSEGRDSVEVTIACGSAKYRTRRREDEAYIIREKS</sequence>
<accession>A0A9P5YKQ0</accession>
<organism evidence="2 3">
    <name type="scientific">Pholiota conissans</name>
    <dbReference type="NCBI Taxonomy" id="109636"/>
    <lineage>
        <taxon>Eukaryota</taxon>
        <taxon>Fungi</taxon>
        <taxon>Dikarya</taxon>
        <taxon>Basidiomycota</taxon>
        <taxon>Agaricomycotina</taxon>
        <taxon>Agaricomycetes</taxon>
        <taxon>Agaricomycetidae</taxon>
        <taxon>Agaricales</taxon>
        <taxon>Agaricineae</taxon>
        <taxon>Strophariaceae</taxon>
        <taxon>Pholiota</taxon>
    </lineage>
</organism>
<evidence type="ECO:0000313" key="2">
    <source>
        <dbReference type="EMBL" id="KAF9470877.1"/>
    </source>
</evidence>
<dbReference type="AlphaFoldDB" id="A0A9P5YKQ0"/>
<dbReference type="EMBL" id="MU155822">
    <property type="protein sequence ID" value="KAF9470877.1"/>
    <property type="molecule type" value="Genomic_DNA"/>
</dbReference>
<protein>
    <submittedName>
        <fullName evidence="2">Uncharacterized protein</fullName>
    </submittedName>
</protein>
<keyword evidence="3" id="KW-1185">Reference proteome</keyword>
<gene>
    <name evidence="2" type="ORF">BDN70DRAFT_926329</name>
</gene>
<feature type="region of interest" description="Disordered" evidence="1">
    <location>
        <begin position="166"/>
        <end position="187"/>
    </location>
</feature>